<evidence type="ECO:0000313" key="2">
    <source>
        <dbReference type="Proteomes" id="UP001257627"/>
    </source>
</evidence>
<comment type="caution">
    <text evidence="1">The sequence shown here is derived from an EMBL/GenBank/DDBJ whole genome shotgun (WGS) entry which is preliminary data.</text>
</comment>
<dbReference type="EMBL" id="JARAKF010000006">
    <property type="protein sequence ID" value="MDU9001737.1"/>
    <property type="molecule type" value="Genomic_DNA"/>
</dbReference>
<gene>
    <name evidence="1" type="ORF">PU648_57990</name>
</gene>
<keyword evidence="2" id="KW-1185">Reference proteome</keyword>
<proteinExistence type="predicted"/>
<dbReference type="RefSeq" id="WP_316738678.1">
    <property type="nucleotide sequence ID" value="NZ_JARAKF010000006.1"/>
</dbReference>
<evidence type="ECO:0000313" key="1">
    <source>
        <dbReference type="EMBL" id="MDU9001737.1"/>
    </source>
</evidence>
<reference evidence="1 2" key="1">
    <citation type="submission" date="2023-02" db="EMBL/GenBank/DDBJ databases">
        <authorList>
            <person name="Maleckis M."/>
        </authorList>
    </citation>
    <scope>NUCLEOTIDE SEQUENCE [LARGE SCALE GENOMIC DNA]</scope>
    <source>
        <strain evidence="1 2">P8-A2</strain>
    </source>
</reference>
<dbReference type="Proteomes" id="UP001257627">
    <property type="component" value="Unassembled WGS sequence"/>
</dbReference>
<protein>
    <submittedName>
        <fullName evidence="1">Uncharacterized protein</fullName>
    </submittedName>
</protein>
<accession>A0ABU3V6E1</accession>
<name>A0ABU3V6E1_9ACTN</name>
<organism evidence="1 2">
    <name type="scientific">Streptomyces mirabilis</name>
    <dbReference type="NCBI Taxonomy" id="68239"/>
    <lineage>
        <taxon>Bacteria</taxon>
        <taxon>Bacillati</taxon>
        <taxon>Actinomycetota</taxon>
        <taxon>Actinomycetes</taxon>
        <taxon>Kitasatosporales</taxon>
        <taxon>Streptomycetaceae</taxon>
        <taxon>Streptomyces</taxon>
    </lineage>
</organism>
<sequence length="100" mass="11096">MFDPTEARERACLEAFERELDMPWALYRVRRLFLLSGDGGHRSPYCRKAAKDPQAARPDPCSGCADTLDSHKVPTAAAVAGLALRRGCCTRTERDDGTIR</sequence>